<dbReference type="SUPFAM" id="SSF48726">
    <property type="entry name" value="Immunoglobulin"/>
    <property type="match status" value="1"/>
</dbReference>
<accession>A0A2T7P1Z2</accession>
<evidence type="ECO:0008006" key="3">
    <source>
        <dbReference type="Google" id="ProtNLM"/>
    </source>
</evidence>
<organism evidence="1 2">
    <name type="scientific">Pomacea canaliculata</name>
    <name type="common">Golden apple snail</name>
    <dbReference type="NCBI Taxonomy" id="400727"/>
    <lineage>
        <taxon>Eukaryota</taxon>
        <taxon>Metazoa</taxon>
        <taxon>Spiralia</taxon>
        <taxon>Lophotrochozoa</taxon>
        <taxon>Mollusca</taxon>
        <taxon>Gastropoda</taxon>
        <taxon>Caenogastropoda</taxon>
        <taxon>Architaenioglossa</taxon>
        <taxon>Ampullarioidea</taxon>
        <taxon>Ampullariidae</taxon>
        <taxon>Pomacea</taxon>
    </lineage>
</organism>
<sequence>MTVTRGRCEDVTVFTSQLEPKDCKGASRVACYRYPPTLGAGPSSGDFTCQSQRRGDSILILPNVTRDLAGLYRCNAYNNGTHAYSTVRLDVLCGCCFNLSDACFHQLNTQSYYKSPPPPPPPSSIH</sequence>
<evidence type="ECO:0000313" key="1">
    <source>
        <dbReference type="EMBL" id="PVD27442.1"/>
    </source>
</evidence>
<dbReference type="InterPro" id="IPR013783">
    <property type="entry name" value="Ig-like_fold"/>
</dbReference>
<evidence type="ECO:0000313" key="2">
    <source>
        <dbReference type="Proteomes" id="UP000245119"/>
    </source>
</evidence>
<dbReference type="EMBL" id="PZQS01000007">
    <property type="protein sequence ID" value="PVD27442.1"/>
    <property type="molecule type" value="Genomic_DNA"/>
</dbReference>
<dbReference type="Proteomes" id="UP000245119">
    <property type="component" value="Linkage Group LG7"/>
</dbReference>
<proteinExistence type="predicted"/>
<reference evidence="1 2" key="1">
    <citation type="submission" date="2018-04" db="EMBL/GenBank/DDBJ databases">
        <title>The genome of golden apple snail Pomacea canaliculata provides insight into stress tolerance and invasive adaptation.</title>
        <authorList>
            <person name="Liu C."/>
            <person name="Liu B."/>
            <person name="Ren Y."/>
            <person name="Zhang Y."/>
            <person name="Wang H."/>
            <person name="Li S."/>
            <person name="Jiang F."/>
            <person name="Yin L."/>
            <person name="Zhang G."/>
            <person name="Qian W."/>
            <person name="Fan W."/>
        </authorList>
    </citation>
    <scope>NUCLEOTIDE SEQUENCE [LARGE SCALE GENOMIC DNA]</scope>
    <source>
        <strain evidence="1">SZHN2017</strain>
        <tissue evidence="1">Muscle</tissue>
    </source>
</reference>
<comment type="caution">
    <text evidence="1">The sequence shown here is derived from an EMBL/GenBank/DDBJ whole genome shotgun (WGS) entry which is preliminary data.</text>
</comment>
<keyword evidence="2" id="KW-1185">Reference proteome</keyword>
<name>A0A2T7P1Z2_POMCA</name>
<protein>
    <recommendedName>
        <fullName evidence="3">Ig-like domain-containing protein</fullName>
    </recommendedName>
</protein>
<dbReference type="OrthoDB" id="6113407at2759"/>
<dbReference type="InterPro" id="IPR036179">
    <property type="entry name" value="Ig-like_dom_sf"/>
</dbReference>
<gene>
    <name evidence="1" type="ORF">C0Q70_12601</name>
</gene>
<dbReference type="AlphaFoldDB" id="A0A2T7P1Z2"/>
<dbReference type="Gene3D" id="2.60.40.10">
    <property type="entry name" value="Immunoglobulins"/>
    <property type="match status" value="1"/>
</dbReference>